<feature type="domain" description="Thioredoxin" evidence="14">
    <location>
        <begin position="412"/>
        <end position="597"/>
    </location>
</feature>
<feature type="region of interest" description="Disordered" evidence="13">
    <location>
        <begin position="598"/>
        <end position="651"/>
    </location>
</feature>
<feature type="transmembrane region" description="Helical" evidence="12">
    <location>
        <begin position="202"/>
        <end position="232"/>
    </location>
</feature>
<keyword evidence="4 12" id="KW-0050">Antiport</keyword>
<keyword evidence="8 12" id="KW-0915">Sodium</keyword>
<keyword evidence="9 12" id="KW-0406">Ion transport</keyword>
<dbReference type="Pfam" id="PF06965">
    <property type="entry name" value="Na_H_antiport_1"/>
    <property type="match status" value="1"/>
</dbReference>
<evidence type="ECO:0000256" key="8">
    <source>
        <dbReference type="ARBA" id="ARBA00023053"/>
    </source>
</evidence>
<dbReference type="Gene3D" id="1.20.1530.10">
    <property type="entry name" value="Na+/H+ antiporter like domain"/>
    <property type="match status" value="1"/>
</dbReference>
<dbReference type="SUPFAM" id="SSF52833">
    <property type="entry name" value="Thioredoxin-like"/>
    <property type="match status" value="1"/>
</dbReference>
<evidence type="ECO:0000313" key="16">
    <source>
        <dbReference type="Proteomes" id="UP000261811"/>
    </source>
</evidence>
<feature type="compositionally biased region" description="Gly residues" evidence="13">
    <location>
        <begin position="638"/>
        <end position="651"/>
    </location>
</feature>
<dbReference type="InterPro" id="IPR023171">
    <property type="entry name" value="Na/H_antiporter_dom_sf"/>
</dbReference>
<evidence type="ECO:0000256" key="7">
    <source>
        <dbReference type="ARBA" id="ARBA00022989"/>
    </source>
</evidence>
<feature type="transmembrane region" description="Helical" evidence="12">
    <location>
        <begin position="176"/>
        <end position="195"/>
    </location>
</feature>
<keyword evidence="10 12" id="KW-0472">Membrane</keyword>
<feature type="transmembrane region" description="Helical" evidence="12">
    <location>
        <begin position="149"/>
        <end position="170"/>
    </location>
</feature>
<accession>A0A372JK67</accession>
<dbReference type="Gene3D" id="3.40.30.10">
    <property type="entry name" value="Glutaredoxin"/>
    <property type="match status" value="1"/>
</dbReference>
<protein>
    <recommendedName>
        <fullName evidence="12">Na(+)/H(+) antiporter NhaA</fullName>
    </recommendedName>
    <alternativeName>
        <fullName evidence="12">Sodium/proton antiporter NhaA</fullName>
    </alternativeName>
</protein>
<comment type="catalytic activity">
    <reaction evidence="12">
        <text>Na(+)(in) + 2 H(+)(out) = Na(+)(out) + 2 H(+)(in)</text>
        <dbReference type="Rhea" id="RHEA:29251"/>
        <dbReference type="ChEBI" id="CHEBI:15378"/>
        <dbReference type="ChEBI" id="CHEBI:29101"/>
    </reaction>
</comment>
<evidence type="ECO:0000256" key="12">
    <source>
        <dbReference type="HAMAP-Rule" id="MF_01844"/>
    </source>
</evidence>
<dbReference type="GO" id="GO:0006885">
    <property type="term" value="P:regulation of pH"/>
    <property type="evidence" value="ECO:0007669"/>
    <property type="project" value="UniProtKB-UniRule"/>
</dbReference>
<proteinExistence type="inferred from homology"/>
<evidence type="ECO:0000256" key="4">
    <source>
        <dbReference type="ARBA" id="ARBA00022449"/>
    </source>
</evidence>
<evidence type="ECO:0000256" key="1">
    <source>
        <dbReference type="ARBA" id="ARBA00004429"/>
    </source>
</evidence>
<dbReference type="InterPro" id="IPR013766">
    <property type="entry name" value="Thioredoxin_domain"/>
</dbReference>
<dbReference type="HAMAP" id="MF_01844">
    <property type="entry name" value="NhaA"/>
    <property type="match status" value="1"/>
</dbReference>
<sequence length="651" mass="69316">MRSFLATETGSTLVLLAATAAGLLWANSPWHDSYERFWKTGLSVVLGTNELGLTLREWVNDGLMALFFFVIGLEISREVKVGQLRERRVVAVPAVAALGGMVVPALLYYAVNAGGPGADAWGIPMASDTAFVLGLLAVIGARCPDPLRAFLLTLAVVDDMGAISVVALFYTEDLSVWPLLVAVGLFALIVAVRWLRVGRGPVYLLLGVLVWGAVLRSGVHPTIAGIVLGALVNVYAPPDTERLRAGELVQALQRDPSPQLARAARRSVVSTVSVNERLQYLLHPWTSYVIVPVFALANAGVRLDPESLRRAATSPVTLGIVLGLVVGKFAGIALGTWIPLRLNWGDLPGRLVWGQLFGGAAVAGIGFTVSLFITDLAFTDRPDLQSQAKIGILAGSLLAAGLGWVVFRLVWDRGGVCAPPSGGAEPEDGQEPLPPVTSADHVLGPPDAPVTLIEYGDYECPFCGAVQPVVDELKRRYGNRLRLVFRHFPLQEIHPHAMPAALVAEAAATHGLFWEMHRVLFANQLALNDRDLLAYSERMGFFPWEDVRELERRVGEVKRAGKRAGVHGTPTFFLNGVEYGGSHDMESFGAAVEAALATAEARRDPPSDDGGDLPEDGGPPEAGGPPEDDGPPEAGGPPERGGGRGQSGSGE</sequence>
<reference evidence="15 16" key="1">
    <citation type="submission" date="2018-08" db="EMBL/GenBank/DDBJ databases">
        <title>Actinomadura jelena sp. nov., a novel Actinomycete isolated from soil in Chad.</title>
        <authorList>
            <person name="Shi L."/>
        </authorList>
    </citation>
    <scope>NUCLEOTIDE SEQUENCE [LARGE SCALE GENOMIC DNA]</scope>
    <source>
        <strain evidence="15 16">NEAU-G17</strain>
    </source>
</reference>
<keyword evidence="11 12" id="KW-0739">Sodium transport</keyword>
<keyword evidence="6 12" id="KW-0812">Transmembrane</keyword>
<dbReference type="InterPro" id="IPR004670">
    <property type="entry name" value="NhaA"/>
</dbReference>
<feature type="transmembrane region" description="Helical" evidence="12">
    <location>
        <begin position="285"/>
        <end position="303"/>
    </location>
</feature>
<evidence type="ECO:0000256" key="11">
    <source>
        <dbReference type="ARBA" id="ARBA00023201"/>
    </source>
</evidence>
<feature type="transmembrane region" description="Helical" evidence="12">
    <location>
        <begin position="352"/>
        <end position="378"/>
    </location>
</feature>
<gene>
    <name evidence="12 15" type="primary">nhaA</name>
    <name evidence="15" type="ORF">DZF91_17405</name>
</gene>
<evidence type="ECO:0000256" key="6">
    <source>
        <dbReference type="ARBA" id="ARBA00022692"/>
    </source>
</evidence>
<comment type="similarity">
    <text evidence="2">In the N-terminal section; belongs to the NhaA Na(+)/H(+) (TC 2.A.33) antiporter family.</text>
</comment>
<evidence type="ECO:0000256" key="3">
    <source>
        <dbReference type="ARBA" id="ARBA00022448"/>
    </source>
</evidence>
<evidence type="ECO:0000256" key="5">
    <source>
        <dbReference type="ARBA" id="ARBA00022475"/>
    </source>
</evidence>
<evidence type="ECO:0000256" key="9">
    <source>
        <dbReference type="ARBA" id="ARBA00023065"/>
    </source>
</evidence>
<dbReference type="NCBIfam" id="TIGR00773">
    <property type="entry name" value="NhaA"/>
    <property type="match status" value="1"/>
</dbReference>
<comment type="subcellular location">
    <subcellularLocation>
        <location evidence="1">Cell inner membrane</location>
        <topology evidence="1">Multi-pass membrane protein</topology>
    </subcellularLocation>
    <subcellularLocation>
        <location evidence="12">Cell membrane</location>
        <topology evidence="12">Multi-pass membrane protein</topology>
    </subcellularLocation>
</comment>
<feature type="transmembrane region" description="Helical" evidence="12">
    <location>
        <begin position="315"/>
        <end position="340"/>
    </location>
</feature>
<keyword evidence="3 12" id="KW-0813">Transport</keyword>
<feature type="transmembrane region" description="Helical" evidence="12">
    <location>
        <begin position="89"/>
        <end position="111"/>
    </location>
</feature>
<dbReference type="AlphaFoldDB" id="A0A372JK67"/>
<evidence type="ECO:0000256" key="2">
    <source>
        <dbReference type="ARBA" id="ARBA00007006"/>
    </source>
</evidence>
<name>A0A372JK67_9ACTN</name>
<dbReference type="GO" id="GO:0015385">
    <property type="term" value="F:sodium:proton antiporter activity"/>
    <property type="evidence" value="ECO:0007669"/>
    <property type="project" value="UniProtKB-UniRule"/>
</dbReference>
<dbReference type="EMBL" id="QURH01000289">
    <property type="protein sequence ID" value="RFU40395.1"/>
    <property type="molecule type" value="Genomic_DNA"/>
</dbReference>
<dbReference type="InterPro" id="IPR012336">
    <property type="entry name" value="Thioredoxin-like_fold"/>
</dbReference>
<comment type="similarity">
    <text evidence="12">Belongs to the NhaA Na(+)/H(+) (TC 2.A.33) antiporter family.</text>
</comment>
<dbReference type="OrthoDB" id="117402at2"/>
<feature type="transmembrane region" description="Helical" evidence="12">
    <location>
        <begin position="123"/>
        <end position="142"/>
    </location>
</feature>
<dbReference type="InterPro" id="IPR036249">
    <property type="entry name" value="Thioredoxin-like_sf"/>
</dbReference>
<dbReference type="Pfam" id="PF13462">
    <property type="entry name" value="Thioredoxin_4"/>
    <property type="match status" value="1"/>
</dbReference>
<comment type="caution">
    <text evidence="15">The sequence shown here is derived from an EMBL/GenBank/DDBJ whole genome shotgun (WGS) entry which is preliminary data.</text>
</comment>
<comment type="function">
    <text evidence="12">Na(+)/H(+) antiporter that extrudes sodium in exchange for external protons.</text>
</comment>
<evidence type="ECO:0000313" key="15">
    <source>
        <dbReference type="EMBL" id="RFU40395.1"/>
    </source>
</evidence>
<dbReference type="PANTHER" id="PTHR30341">
    <property type="entry name" value="SODIUM ION/PROTON ANTIPORTER NHAA-RELATED"/>
    <property type="match status" value="1"/>
</dbReference>
<evidence type="ECO:0000256" key="10">
    <source>
        <dbReference type="ARBA" id="ARBA00023136"/>
    </source>
</evidence>
<dbReference type="GO" id="GO:0005886">
    <property type="term" value="C:plasma membrane"/>
    <property type="evidence" value="ECO:0007669"/>
    <property type="project" value="UniProtKB-SubCell"/>
</dbReference>
<organism evidence="15 16">
    <name type="scientific">Actinomadura logoneensis</name>
    <dbReference type="NCBI Taxonomy" id="2293572"/>
    <lineage>
        <taxon>Bacteria</taxon>
        <taxon>Bacillati</taxon>
        <taxon>Actinomycetota</taxon>
        <taxon>Actinomycetes</taxon>
        <taxon>Streptosporangiales</taxon>
        <taxon>Thermomonosporaceae</taxon>
        <taxon>Actinomadura</taxon>
    </lineage>
</organism>
<dbReference type="PANTHER" id="PTHR30341:SF0">
    <property type="entry name" value="NA(+)_H(+) ANTIPORTER NHAA"/>
    <property type="match status" value="1"/>
</dbReference>
<dbReference type="PROSITE" id="PS51352">
    <property type="entry name" value="THIOREDOXIN_2"/>
    <property type="match status" value="1"/>
</dbReference>
<dbReference type="CDD" id="cd02972">
    <property type="entry name" value="DsbA_family"/>
    <property type="match status" value="1"/>
</dbReference>
<evidence type="ECO:0000259" key="14">
    <source>
        <dbReference type="PROSITE" id="PS51352"/>
    </source>
</evidence>
<keyword evidence="7 12" id="KW-1133">Transmembrane helix</keyword>
<keyword evidence="16" id="KW-1185">Reference proteome</keyword>
<evidence type="ECO:0000256" key="13">
    <source>
        <dbReference type="SAM" id="MobiDB-lite"/>
    </source>
</evidence>
<keyword evidence="5 12" id="KW-1003">Cell membrane</keyword>
<dbReference type="Proteomes" id="UP000261811">
    <property type="component" value="Unassembled WGS sequence"/>
</dbReference>
<feature type="transmembrane region" description="Helical" evidence="12">
    <location>
        <begin position="390"/>
        <end position="411"/>
    </location>
</feature>